<organism evidence="2 3">
    <name type="scientific">Klenkia marina</name>
    <dbReference type="NCBI Taxonomy" id="1960309"/>
    <lineage>
        <taxon>Bacteria</taxon>
        <taxon>Bacillati</taxon>
        <taxon>Actinomycetota</taxon>
        <taxon>Actinomycetes</taxon>
        <taxon>Geodermatophilales</taxon>
        <taxon>Geodermatophilaceae</taxon>
        <taxon>Klenkia</taxon>
    </lineage>
</organism>
<dbReference type="SUPFAM" id="SSF53335">
    <property type="entry name" value="S-adenosyl-L-methionine-dependent methyltransferases"/>
    <property type="match status" value="1"/>
</dbReference>
<evidence type="ECO:0008006" key="4">
    <source>
        <dbReference type="Google" id="ProtNLM"/>
    </source>
</evidence>
<dbReference type="GO" id="GO:0006596">
    <property type="term" value="P:polyamine biosynthetic process"/>
    <property type="evidence" value="ECO:0007669"/>
    <property type="project" value="UniProtKB-KW"/>
</dbReference>
<sequence>MAGVREELGRVSGPHGEVALWRRTADDGAAVTELVVDGVFAMDDVDTSTERALATEALARVDGAELAVLVGGLGLGWTAASVLASPGVAEVVVVELEDALLRWAATGLLPGLPSISDPRLDLVAGDVACAFEPDRYDAVLLDVDNGPDFLVHGTNAGLYGAPGLARALAAVRPGGVLAIWSADPSPTLLARLAQLPDAVDAEQLVLPVERDGRVFEYAVLLVRRN</sequence>
<dbReference type="InterPro" id="IPR029063">
    <property type="entry name" value="SAM-dependent_MTases_sf"/>
</dbReference>
<evidence type="ECO:0000313" key="3">
    <source>
        <dbReference type="Proteomes" id="UP000198981"/>
    </source>
</evidence>
<evidence type="ECO:0000313" key="2">
    <source>
        <dbReference type="EMBL" id="SCX55576.1"/>
    </source>
</evidence>
<protein>
    <recommendedName>
        <fullName evidence="4">Spermidine synthase</fullName>
    </recommendedName>
</protein>
<keyword evidence="3" id="KW-1185">Reference proteome</keyword>
<proteinExistence type="predicted"/>
<dbReference type="EMBL" id="FMUH01000005">
    <property type="protein sequence ID" value="SCX55576.1"/>
    <property type="molecule type" value="Genomic_DNA"/>
</dbReference>
<dbReference type="Gene3D" id="3.40.50.150">
    <property type="entry name" value="Vaccinia Virus protein VP39"/>
    <property type="match status" value="1"/>
</dbReference>
<accession>A0A1G4YQ44</accession>
<gene>
    <name evidence="2" type="ORF">SAMN03159343_3320</name>
</gene>
<evidence type="ECO:0000256" key="1">
    <source>
        <dbReference type="ARBA" id="ARBA00023115"/>
    </source>
</evidence>
<dbReference type="STRING" id="1960309.SAMN03159343_3320"/>
<dbReference type="AlphaFoldDB" id="A0A1G4YQ44"/>
<dbReference type="PANTHER" id="PTHR43317">
    <property type="entry name" value="THERMOSPERMINE SYNTHASE ACAULIS5"/>
    <property type="match status" value="1"/>
</dbReference>
<dbReference type="PANTHER" id="PTHR43317:SF3">
    <property type="entry name" value="BLR2883 PROTEIN"/>
    <property type="match status" value="1"/>
</dbReference>
<dbReference type="OrthoDB" id="9793351at2"/>
<name>A0A1G4YQ44_9ACTN</name>
<keyword evidence="1" id="KW-0620">Polyamine biosynthesis</keyword>
<reference evidence="3" key="1">
    <citation type="submission" date="2016-10" db="EMBL/GenBank/DDBJ databases">
        <authorList>
            <person name="Varghese N."/>
            <person name="Submissions S."/>
        </authorList>
    </citation>
    <scope>NUCLEOTIDE SEQUENCE [LARGE SCALE GENOMIC DNA]</scope>
    <source>
        <strain evidence="3">DSM 45722</strain>
    </source>
</reference>
<dbReference type="Proteomes" id="UP000198981">
    <property type="component" value="Unassembled WGS sequence"/>
</dbReference>